<proteinExistence type="predicted"/>
<feature type="domain" description="Aldehyde dehydrogenase" evidence="1">
    <location>
        <begin position="31"/>
        <end position="74"/>
    </location>
</feature>
<protein>
    <recommendedName>
        <fullName evidence="1">Aldehyde dehydrogenase domain-containing protein</fullName>
    </recommendedName>
</protein>
<dbReference type="AlphaFoldDB" id="A0A814QFJ1"/>
<dbReference type="InterPro" id="IPR015590">
    <property type="entry name" value="Aldehyde_DH_dom"/>
</dbReference>
<comment type="caution">
    <text evidence="2">The sequence shown here is derived from an EMBL/GenBank/DDBJ whole genome shotgun (WGS) entry which is preliminary data.</text>
</comment>
<sequence length="78" mass="8609">MNIPLVISNNGVAISTKMHVKYTQIFINNEWHKATNEKTFSVINPSTGEEICQVEEGTRADVDKAVEGAQTAFDIESP</sequence>
<evidence type="ECO:0000259" key="1">
    <source>
        <dbReference type="Pfam" id="PF00171"/>
    </source>
</evidence>
<dbReference type="SUPFAM" id="SSF53720">
    <property type="entry name" value="ALDH-like"/>
    <property type="match status" value="1"/>
</dbReference>
<dbReference type="EMBL" id="CAJNOL010000570">
    <property type="protein sequence ID" value="CAF1119943.1"/>
    <property type="molecule type" value="Genomic_DNA"/>
</dbReference>
<keyword evidence="3" id="KW-1185">Reference proteome</keyword>
<dbReference type="Pfam" id="PF00171">
    <property type="entry name" value="Aldedh"/>
    <property type="match status" value="1"/>
</dbReference>
<dbReference type="Proteomes" id="UP000663870">
    <property type="component" value="Unassembled WGS sequence"/>
</dbReference>
<reference evidence="2" key="1">
    <citation type="submission" date="2021-02" db="EMBL/GenBank/DDBJ databases">
        <authorList>
            <person name="Nowell W R."/>
        </authorList>
    </citation>
    <scope>NUCLEOTIDE SEQUENCE</scope>
</reference>
<evidence type="ECO:0000313" key="2">
    <source>
        <dbReference type="EMBL" id="CAF1119943.1"/>
    </source>
</evidence>
<dbReference type="InterPro" id="IPR016162">
    <property type="entry name" value="Ald_DH_N"/>
</dbReference>
<name>A0A814QFJ1_9BILA</name>
<dbReference type="Gene3D" id="3.40.605.10">
    <property type="entry name" value="Aldehyde Dehydrogenase, Chain A, domain 1"/>
    <property type="match status" value="1"/>
</dbReference>
<gene>
    <name evidence="2" type="ORF">JXQ802_LOCUS20146</name>
</gene>
<accession>A0A814QFJ1</accession>
<organism evidence="2 3">
    <name type="scientific">Rotaria sordida</name>
    <dbReference type="NCBI Taxonomy" id="392033"/>
    <lineage>
        <taxon>Eukaryota</taxon>
        <taxon>Metazoa</taxon>
        <taxon>Spiralia</taxon>
        <taxon>Gnathifera</taxon>
        <taxon>Rotifera</taxon>
        <taxon>Eurotatoria</taxon>
        <taxon>Bdelloidea</taxon>
        <taxon>Philodinida</taxon>
        <taxon>Philodinidae</taxon>
        <taxon>Rotaria</taxon>
    </lineage>
</organism>
<dbReference type="GO" id="GO:0016491">
    <property type="term" value="F:oxidoreductase activity"/>
    <property type="evidence" value="ECO:0007669"/>
    <property type="project" value="InterPro"/>
</dbReference>
<dbReference type="InterPro" id="IPR016161">
    <property type="entry name" value="Ald_DH/histidinol_DH"/>
</dbReference>
<dbReference type="PANTHER" id="PTHR11699">
    <property type="entry name" value="ALDEHYDE DEHYDROGENASE-RELATED"/>
    <property type="match status" value="1"/>
</dbReference>
<evidence type="ECO:0000313" key="3">
    <source>
        <dbReference type="Proteomes" id="UP000663870"/>
    </source>
</evidence>